<feature type="domain" description="Zeta toxin" evidence="3">
    <location>
        <begin position="40"/>
        <end position="234"/>
    </location>
</feature>
<keyword evidence="1" id="KW-0547">Nucleotide-binding</keyword>
<keyword evidence="5" id="KW-1185">Reference proteome</keyword>
<evidence type="ECO:0000313" key="4">
    <source>
        <dbReference type="EMBL" id="KAI1866919.1"/>
    </source>
</evidence>
<dbReference type="SUPFAM" id="SSF52540">
    <property type="entry name" value="P-loop containing nucleoside triphosphate hydrolases"/>
    <property type="match status" value="1"/>
</dbReference>
<protein>
    <recommendedName>
        <fullName evidence="3">Zeta toxin domain-containing protein</fullName>
    </recommendedName>
</protein>
<organism evidence="4 5">
    <name type="scientific">Neoarthrinium moseri</name>
    <dbReference type="NCBI Taxonomy" id="1658444"/>
    <lineage>
        <taxon>Eukaryota</taxon>
        <taxon>Fungi</taxon>
        <taxon>Dikarya</taxon>
        <taxon>Ascomycota</taxon>
        <taxon>Pezizomycotina</taxon>
        <taxon>Sordariomycetes</taxon>
        <taxon>Xylariomycetidae</taxon>
        <taxon>Amphisphaeriales</taxon>
        <taxon>Apiosporaceae</taxon>
        <taxon>Neoarthrinium</taxon>
    </lineage>
</organism>
<dbReference type="Proteomes" id="UP000829685">
    <property type="component" value="Unassembled WGS sequence"/>
</dbReference>
<reference evidence="4" key="1">
    <citation type="submission" date="2021-03" db="EMBL/GenBank/DDBJ databases">
        <title>Revisited historic fungal species revealed as producer of novel bioactive compounds through whole genome sequencing and comparative genomics.</title>
        <authorList>
            <person name="Vignolle G.A."/>
            <person name="Hochenegger N."/>
            <person name="Mach R.L."/>
            <person name="Mach-Aigner A.R."/>
            <person name="Javad Rahimi M."/>
            <person name="Salim K.A."/>
            <person name="Chan C.M."/>
            <person name="Lim L.B.L."/>
            <person name="Cai F."/>
            <person name="Druzhinina I.S."/>
            <person name="U'Ren J.M."/>
            <person name="Derntl C."/>
        </authorList>
    </citation>
    <scope>NUCLEOTIDE SEQUENCE</scope>
    <source>
        <strain evidence="4">TUCIM 5799</strain>
    </source>
</reference>
<dbReference type="EMBL" id="JAFIMR010000019">
    <property type="protein sequence ID" value="KAI1866919.1"/>
    <property type="molecule type" value="Genomic_DNA"/>
</dbReference>
<proteinExistence type="predicted"/>
<evidence type="ECO:0000256" key="1">
    <source>
        <dbReference type="ARBA" id="ARBA00022741"/>
    </source>
</evidence>
<dbReference type="Gene3D" id="3.40.50.300">
    <property type="entry name" value="P-loop containing nucleotide triphosphate hydrolases"/>
    <property type="match status" value="1"/>
</dbReference>
<dbReference type="GO" id="GO:0005524">
    <property type="term" value="F:ATP binding"/>
    <property type="evidence" value="ECO:0007669"/>
    <property type="project" value="UniProtKB-KW"/>
</dbReference>
<dbReference type="GO" id="GO:0016301">
    <property type="term" value="F:kinase activity"/>
    <property type="evidence" value="ECO:0007669"/>
    <property type="project" value="InterPro"/>
</dbReference>
<evidence type="ECO:0000259" key="3">
    <source>
        <dbReference type="Pfam" id="PF06414"/>
    </source>
</evidence>
<gene>
    <name evidence="4" type="ORF">JX265_007495</name>
</gene>
<dbReference type="Pfam" id="PF06414">
    <property type="entry name" value="Zeta_toxin"/>
    <property type="match status" value="1"/>
</dbReference>
<sequence>MAAAKSDPHAYVLPIAESQRIFDRDIVPAELGSLGSSKTTDGNIKPVAVFVVGQTGAGKTRTAPAIKAVMQSRRGQPAHFIADTYKTYHPAYPRLVVEAPALASPATGTDARRWLAMAAEHAIGRGIDVLLESACRNPADFADLAQAFHDAGYRVEVAIMAVPEGLSRLGILTRFYERLPEAGSRNLPPRLTPTKVHNESYEGLLDAAIFVDESSAVDQIVVVRRDNMVAYANERVNGSWKRAAATRKSLMEQRECCLPKELSIAKTNIEKLRCVSFSELPPQLEEIESLLGPMMDEINNTHTPPLRLLALPDIGGAGHSCDVNLDLTLGLVADNQRYRVSHRISS</sequence>
<comment type="caution">
    <text evidence="4">The sequence shown here is derived from an EMBL/GenBank/DDBJ whole genome shotgun (WGS) entry which is preliminary data.</text>
</comment>
<dbReference type="AlphaFoldDB" id="A0A9P9WJJ7"/>
<dbReference type="InterPro" id="IPR010488">
    <property type="entry name" value="Zeta_toxin_domain"/>
</dbReference>
<dbReference type="InterPro" id="IPR027417">
    <property type="entry name" value="P-loop_NTPase"/>
</dbReference>
<accession>A0A9P9WJJ7</accession>
<keyword evidence="2" id="KW-0067">ATP-binding</keyword>
<evidence type="ECO:0000313" key="5">
    <source>
        <dbReference type="Proteomes" id="UP000829685"/>
    </source>
</evidence>
<evidence type="ECO:0000256" key="2">
    <source>
        <dbReference type="ARBA" id="ARBA00022840"/>
    </source>
</evidence>
<name>A0A9P9WJJ7_9PEZI</name>